<sequence length="321" mass="33369">MVSKAVAALGAAAFMAAGAHAQEYPTQAIRIIVPYAAGGMTDVVARVVGQKLGERLGQPVVVENRPGAATIVGADLAASAKPDGYTLLAATNTTLTINPWLYPKLPYDPGKSFAPIALVATAPSVIVVHPSVPAKTLGELVQLGRAKPGSLSYASYGNGSSAHLAGEMLRVRANVDLLHVPYKGSAPAKAAVMADEVSMTFEPAFTGLPQISAGKLRALAVMNSKRSAVLPDVPTTAELGYSGLEMSAWVGLMAPAATPRPIVKKLAGEIERIVADPDVQKTLLRSGAEPVGYYLDAFGTYIRDETARYGKVIAASHIRAD</sequence>
<dbReference type="PANTHER" id="PTHR42928:SF5">
    <property type="entry name" value="BLR1237 PROTEIN"/>
    <property type="match status" value="1"/>
</dbReference>
<accession>A0ABM8TQ17</accession>
<dbReference type="PIRSF" id="PIRSF017082">
    <property type="entry name" value="YflP"/>
    <property type="match status" value="1"/>
</dbReference>
<dbReference type="Proteomes" id="UP000672657">
    <property type="component" value="Unassembled WGS sequence"/>
</dbReference>
<keyword evidence="2" id="KW-0732">Signal</keyword>
<gene>
    <name evidence="3" type="ORF">LMG26411_05660</name>
</gene>
<evidence type="ECO:0008006" key="5">
    <source>
        <dbReference type="Google" id="ProtNLM"/>
    </source>
</evidence>
<dbReference type="RefSeq" id="WP_211956527.1">
    <property type="nucleotide sequence ID" value="NZ_CAJPVI010000042.1"/>
</dbReference>
<reference evidence="3 4" key="1">
    <citation type="submission" date="2021-03" db="EMBL/GenBank/DDBJ databases">
        <authorList>
            <person name="Peeters C."/>
        </authorList>
    </citation>
    <scope>NUCLEOTIDE SEQUENCE [LARGE SCALE GENOMIC DNA]</scope>
    <source>
        <strain evidence="3 4">LMG 26411</strain>
    </source>
</reference>
<comment type="similarity">
    <text evidence="1">Belongs to the UPF0065 (bug) family.</text>
</comment>
<keyword evidence="4" id="KW-1185">Reference proteome</keyword>
<name>A0ABM8TQ17_9BURK</name>
<dbReference type="Gene3D" id="3.40.190.150">
    <property type="entry name" value="Bordetella uptake gene, domain 1"/>
    <property type="match status" value="1"/>
</dbReference>
<feature type="signal peptide" evidence="2">
    <location>
        <begin position="1"/>
        <end position="21"/>
    </location>
</feature>
<dbReference type="CDD" id="cd13578">
    <property type="entry name" value="PBP2_Bug27"/>
    <property type="match status" value="1"/>
</dbReference>
<dbReference type="InterPro" id="IPR042100">
    <property type="entry name" value="Bug_dom1"/>
</dbReference>
<comment type="caution">
    <text evidence="3">The sequence shown here is derived from an EMBL/GenBank/DDBJ whole genome shotgun (WGS) entry which is preliminary data.</text>
</comment>
<dbReference type="Pfam" id="PF03401">
    <property type="entry name" value="TctC"/>
    <property type="match status" value="1"/>
</dbReference>
<feature type="chain" id="PRO_5047394701" description="Tripartite tricarboxylate transporter substrate binding protein" evidence="2">
    <location>
        <begin position="22"/>
        <end position="321"/>
    </location>
</feature>
<evidence type="ECO:0000256" key="1">
    <source>
        <dbReference type="ARBA" id="ARBA00006987"/>
    </source>
</evidence>
<dbReference type="PANTHER" id="PTHR42928">
    <property type="entry name" value="TRICARBOXYLATE-BINDING PROTEIN"/>
    <property type="match status" value="1"/>
</dbReference>
<protein>
    <recommendedName>
        <fullName evidence="5">Tripartite tricarboxylate transporter substrate binding protein</fullName>
    </recommendedName>
</protein>
<evidence type="ECO:0000313" key="4">
    <source>
        <dbReference type="Proteomes" id="UP000672657"/>
    </source>
</evidence>
<dbReference type="EMBL" id="CAJPVI010000042">
    <property type="protein sequence ID" value="CAG2157670.1"/>
    <property type="molecule type" value="Genomic_DNA"/>
</dbReference>
<dbReference type="Gene3D" id="3.40.190.10">
    <property type="entry name" value="Periplasmic binding protein-like II"/>
    <property type="match status" value="1"/>
</dbReference>
<proteinExistence type="inferred from homology"/>
<evidence type="ECO:0000313" key="3">
    <source>
        <dbReference type="EMBL" id="CAG2157670.1"/>
    </source>
</evidence>
<evidence type="ECO:0000256" key="2">
    <source>
        <dbReference type="SAM" id="SignalP"/>
    </source>
</evidence>
<dbReference type="SUPFAM" id="SSF53850">
    <property type="entry name" value="Periplasmic binding protein-like II"/>
    <property type="match status" value="1"/>
</dbReference>
<organism evidence="3 4">
    <name type="scientific">Cupriavidus numazuensis</name>
    <dbReference type="NCBI Taxonomy" id="221992"/>
    <lineage>
        <taxon>Bacteria</taxon>
        <taxon>Pseudomonadati</taxon>
        <taxon>Pseudomonadota</taxon>
        <taxon>Betaproteobacteria</taxon>
        <taxon>Burkholderiales</taxon>
        <taxon>Burkholderiaceae</taxon>
        <taxon>Cupriavidus</taxon>
    </lineage>
</organism>
<dbReference type="InterPro" id="IPR005064">
    <property type="entry name" value="BUG"/>
</dbReference>